<feature type="transmembrane region" description="Helical" evidence="6">
    <location>
        <begin position="252"/>
        <end position="273"/>
    </location>
</feature>
<evidence type="ECO:0000259" key="7">
    <source>
        <dbReference type="Pfam" id="PF00892"/>
    </source>
</evidence>
<feature type="compositionally biased region" description="Low complexity" evidence="5">
    <location>
        <begin position="1"/>
        <end position="20"/>
    </location>
</feature>
<organism evidence="8 9">
    <name type="scientific">Morchella conica CCBAS932</name>
    <dbReference type="NCBI Taxonomy" id="1392247"/>
    <lineage>
        <taxon>Eukaryota</taxon>
        <taxon>Fungi</taxon>
        <taxon>Dikarya</taxon>
        <taxon>Ascomycota</taxon>
        <taxon>Pezizomycotina</taxon>
        <taxon>Pezizomycetes</taxon>
        <taxon>Pezizales</taxon>
        <taxon>Morchellaceae</taxon>
        <taxon>Morchella</taxon>
    </lineage>
</organism>
<dbReference type="SUPFAM" id="SSF103481">
    <property type="entry name" value="Multidrug resistance efflux transporter EmrE"/>
    <property type="match status" value="2"/>
</dbReference>
<sequence length="398" mass="42274">MASPSSASPLLPSPAQDSPPTKSPPAQYGSVPAAPRTKPSFLRSLSPSHLGLCMLIASQVLTSVQATITRYLAISLPAGRHYHAFEVLFARMSITLIGCLVWMWWNKVPHAPFGRRDLWPLLIARGIGGLVGVYGLYTSLSYLPMPDAVVLTFLAPFVVGYACSKIPSLHEPFTLREKLGGLVSLAGVTLIARPSFLFPVPHDHMAPSAAIPPPEITPAQRLYAVSIGLVGVLGAATAYTTIRWIGARAHPLISVAYFSGLVTVVSVGVLVGVPSTGGFVVPQGGLEWGLLGGIGVSGFAMQYLLTRGWQMVKGARAGMIVYTQMVFAVVGEWLVWGGVPDWQSCVGGGMVVGSAVVVAFWKEKEKEGAGKKAEEEEEEGEGEVAVVDEETGLLREDE</sequence>
<evidence type="ECO:0000313" key="8">
    <source>
        <dbReference type="EMBL" id="RPB13461.1"/>
    </source>
</evidence>
<feature type="compositionally biased region" description="Basic and acidic residues" evidence="5">
    <location>
        <begin position="365"/>
        <end position="374"/>
    </location>
</feature>
<dbReference type="AlphaFoldDB" id="A0A3N4KYP2"/>
<evidence type="ECO:0000256" key="3">
    <source>
        <dbReference type="ARBA" id="ARBA00022989"/>
    </source>
</evidence>
<keyword evidence="9" id="KW-1185">Reference proteome</keyword>
<feature type="region of interest" description="Disordered" evidence="5">
    <location>
        <begin position="365"/>
        <end position="398"/>
    </location>
</feature>
<dbReference type="PANTHER" id="PTHR22911:SF6">
    <property type="entry name" value="SOLUTE CARRIER FAMILY 35 MEMBER G1"/>
    <property type="match status" value="1"/>
</dbReference>
<evidence type="ECO:0000256" key="2">
    <source>
        <dbReference type="ARBA" id="ARBA00022692"/>
    </source>
</evidence>
<dbReference type="PANTHER" id="PTHR22911">
    <property type="entry name" value="ACYL-MALONYL CONDENSING ENZYME-RELATED"/>
    <property type="match status" value="1"/>
</dbReference>
<dbReference type="InterPro" id="IPR000620">
    <property type="entry name" value="EamA_dom"/>
</dbReference>
<feature type="transmembrane region" description="Helical" evidence="6">
    <location>
        <begin position="118"/>
        <end position="137"/>
    </location>
</feature>
<comment type="subcellular location">
    <subcellularLocation>
        <location evidence="1">Membrane</location>
        <topology evidence="1">Multi-pass membrane protein</topology>
    </subcellularLocation>
</comment>
<keyword evidence="3 6" id="KW-1133">Transmembrane helix</keyword>
<feature type="transmembrane region" description="Helical" evidence="6">
    <location>
        <begin position="88"/>
        <end position="106"/>
    </location>
</feature>
<gene>
    <name evidence="8" type="ORF">P167DRAFT_486397</name>
</gene>
<protein>
    <recommendedName>
        <fullName evidence="7">EamA domain-containing protein</fullName>
    </recommendedName>
</protein>
<dbReference type="FunCoup" id="A0A3N4KYP2">
    <property type="interactions" value="125"/>
</dbReference>
<name>A0A3N4KYP2_9PEZI</name>
<dbReference type="Proteomes" id="UP000277580">
    <property type="component" value="Unassembled WGS sequence"/>
</dbReference>
<evidence type="ECO:0000256" key="4">
    <source>
        <dbReference type="ARBA" id="ARBA00023136"/>
    </source>
</evidence>
<evidence type="ECO:0000256" key="6">
    <source>
        <dbReference type="SAM" id="Phobius"/>
    </source>
</evidence>
<evidence type="ECO:0000313" key="9">
    <source>
        <dbReference type="Proteomes" id="UP000277580"/>
    </source>
</evidence>
<keyword evidence="2 6" id="KW-0812">Transmembrane</keyword>
<dbReference type="EMBL" id="ML119123">
    <property type="protein sequence ID" value="RPB13461.1"/>
    <property type="molecule type" value="Genomic_DNA"/>
</dbReference>
<evidence type="ECO:0000256" key="5">
    <source>
        <dbReference type="SAM" id="MobiDB-lite"/>
    </source>
</evidence>
<dbReference type="InterPro" id="IPR037185">
    <property type="entry name" value="EmrE-like"/>
</dbReference>
<dbReference type="GO" id="GO:0016020">
    <property type="term" value="C:membrane"/>
    <property type="evidence" value="ECO:0007669"/>
    <property type="project" value="UniProtKB-SubCell"/>
</dbReference>
<dbReference type="Pfam" id="PF00892">
    <property type="entry name" value="EamA"/>
    <property type="match status" value="2"/>
</dbReference>
<evidence type="ECO:0000256" key="1">
    <source>
        <dbReference type="ARBA" id="ARBA00004141"/>
    </source>
</evidence>
<dbReference type="OrthoDB" id="306876at2759"/>
<feature type="transmembrane region" description="Helical" evidence="6">
    <location>
        <begin position="342"/>
        <end position="361"/>
    </location>
</feature>
<dbReference type="STRING" id="1392247.A0A3N4KYP2"/>
<feature type="transmembrane region" description="Helical" evidence="6">
    <location>
        <begin position="317"/>
        <end position="336"/>
    </location>
</feature>
<feature type="compositionally biased region" description="Acidic residues" evidence="5">
    <location>
        <begin position="375"/>
        <end position="391"/>
    </location>
</feature>
<accession>A0A3N4KYP2</accession>
<feature type="region of interest" description="Disordered" evidence="5">
    <location>
        <begin position="1"/>
        <end position="35"/>
    </location>
</feature>
<feature type="transmembrane region" description="Helical" evidence="6">
    <location>
        <begin position="50"/>
        <end position="68"/>
    </location>
</feature>
<keyword evidence="4 6" id="KW-0472">Membrane</keyword>
<feature type="domain" description="EamA" evidence="7">
    <location>
        <begin position="224"/>
        <end position="359"/>
    </location>
</feature>
<feature type="domain" description="EamA" evidence="7">
    <location>
        <begin position="50"/>
        <end position="192"/>
    </location>
</feature>
<dbReference type="InParanoid" id="A0A3N4KYP2"/>
<proteinExistence type="predicted"/>
<feature type="transmembrane region" description="Helical" evidence="6">
    <location>
        <begin position="285"/>
        <end position="305"/>
    </location>
</feature>
<feature type="transmembrane region" description="Helical" evidence="6">
    <location>
        <begin position="149"/>
        <end position="167"/>
    </location>
</feature>
<reference evidence="8 9" key="1">
    <citation type="journal article" date="2018" name="Nat. Ecol. Evol.">
        <title>Pezizomycetes genomes reveal the molecular basis of ectomycorrhizal truffle lifestyle.</title>
        <authorList>
            <person name="Murat C."/>
            <person name="Payen T."/>
            <person name="Noel B."/>
            <person name="Kuo A."/>
            <person name="Morin E."/>
            <person name="Chen J."/>
            <person name="Kohler A."/>
            <person name="Krizsan K."/>
            <person name="Balestrini R."/>
            <person name="Da Silva C."/>
            <person name="Montanini B."/>
            <person name="Hainaut M."/>
            <person name="Levati E."/>
            <person name="Barry K.W."/>
            <person name="Belfiori B."/>
            <person name="Cichocki N."/>
            <person name="Clum A."/>
            <person name="Dockter R.B."/>
            <person name="Fauchery L."/>
            <person name="Guy J."/>
            <person name="Iotti M."/>
            <person name="Le Tacon F."/>
            <person name="Lindquist E.A."/>
            <person name="Lipzen A."/>
            <person name="Malagnac F."/>
            <person name="Mello A."/>
            <person name="Molinier V."/>
            <person name="Miyauchi S."/>
            <person name="Poulain J."/>
            <person name="Riccioni C."/>
            <person name="Rubini A."/>
            <person name="Sitrit Y."/>
            <person name="Splivallo R."/>
            <person name="Traeger S."/>
            <person name="Wang M."/>
            <person name="Zifcakova L."/>
            <person name="Wipf D."/>
            <person name="Zambonelli A."/>
            <person name="Paolocci F."/>
            <person name="Nowrousian M."/>
            <person name="Ottonello S."/>
            <person name="Baldrian P."/>
            <person name="Spatafora J.W."/>
            <person name="Henrissat B."/>
            <person name="Nagy L.G."/>
            <person name="Aury J.M."/>
            <person name="Wincker P."/>
            <person name="Grigoriev I.V."/>
            <person name="Bonfante P."/>
            <person name="Martin F.M."/>
        </authorList>
    </citation>
    <scope>NUCLEOTIDE SEQUENCE [LARGE SCALE GENOMIC DNA]</scope>
    <source>
        <strain evidence="8 9">CCBAS932</strain>
    </source>
</reference>
<feature type="transmembrane region" description="Helical" evidence="6">
    <location>
        <begin position="220"/>
        <end position="240"/>
    </location>
</feature>